<dbReference type="PANTHER" id="PTHR12039:SF21">
    <property type="entry name" value="NICOTINAMIDE_NICOTINIC ACID MONONUCLEOTIDE ADENYLYLTRANSFERASE 1"/>
    <property type="match status" value="1"/>
</dbReference>
<organism evidence="2 3">
    <name type="scientific">Varanus komodoensis</name>
    <name type="common">Komodo dragon</name>
    <dbReference type="NCBI Taxonomy" id="61221"/>
    <lineage>
        <taxon>Eukaryota</taxon>
        <taxon>Metazoa</taxon>
        <taxon>Chordata</taxon>
        <taxon>Craniata</taxon>
        <taxon>Vertebrata</taxon>
        <taxon>Euteleostomi</taxon>
        <taxon>Lepidosauria</taxon>
        <taxon>Squamata</taxon>
        <taxon>Bifurcata</taxon>
        <taxon>Unidentata</taxon>
        <taxon>Episquamata</taxon>
        <taxon>Toxicofera</taxon>
        <taxon>Anguimorpha</taxon>
        <taxon>Paleoanguimorpha</taxon>
        <taxon>Varanoidea</taxon>
        <taxon>Varanidae</taxon>
        <taxon>Varanus</taxon>
    </lineage>
</organism>
<protein>
    <submittedName>
        <fullName evidence="2">Nicotinamide nucleotide adenylyltransferase 1</fullName>
    </submittedName>
</protein>
<dbReference type="GO" id="GO:0005634">
    <property type="term" value="C:nucleus"/>
    <property type="evidence" value="ECO:0007669"/>
    <property type="project" value="TreeGrafter"/>
</dbReference>
<keyword evidence="3" id="KW-1185">Reference proteome</keyword>
<feature type="domain" description="Cytidyltransferase-like" evidence="1">
    <location>
        <begin position="7"/>
        <end position="92"/>
    </location>
</feature>
<dbReference type="InterPro" id="IPR051182">
    <property type="entry name" value="Euk_NMN_adenylyltrnsfrase"/>
</dbReference>
<dbReference type="AlphaFoldDB" id="A0A8D2J9A4"/>
<dbReference type="Ensembl" id="ENSVKKT00000009296.1">
    <property type="protein sequence ID" value="ENSVKKP00000009064.1"/>
    <property type="gene ID" value="ENSVKKG00000006439.1"/>
</dbReference>
<evidence type="ECO:0000313" key="3">
    <source>
        <dbReference type="Proteomes" id="UP000694545"/>
    </source>
</evidence>
<proteinExistence type="predicted"/>
<dbReference type="Pfam" id="PF01467">
    <property type="entry name" value="CTP_transf_like"/>
    <property type="match status" value="1"/>
</dbReference>
<dbReference type="InterPro" id="IPR014729">
    <property type="entry name" value="Rossmann-like_a/b/a_fold"/>
</dbReference>
<dbReference type="Gene3D" id="3.40.50.620">
    <property type="entry name" value="HUPs"/>
    <property type="match status" value="1"/>
</dbReference>
<accession>A0A8D2J9A4</accession>
<reference evidence="2" key="2">
    <citation type="submission" date="2025-09" db="UniProtKB">
        <authorList>
            <consortium name="Ensembl"/>
        </authorList>
    </citation>
    <scope>IDENTIFICATION</scope>
</reference>
<dbReference type="PANTHER" id="PTHR12039">
    <property type="entry name" value="NICOTINAMIDE MONONUCLEOTIDE ADENYLYLTRANSFERASE"/>
    <property type="match status" value="1"/>
</dbReference>
<dbReference type="InterPro" id="IPR004821">
    <property type="entry name" value="Cyt_trans-like"/>
</dbReference>
<dbReference type="Proteomes" id="UP000694545">
    <property type="component" value="Unplaced"/>
</dbReference>
<dbReference type="SUPFAM" id="SSF52374">
    <property type="entry name" value="Nucleotidylyl transferase"/>
    <property type="match status" value="1"/>
</dbReference>
<reference evidence="2" key="1">
    <citation type="submission" date="2025-08" db="UniProtKB">
        <authorList>
            <consortium name="Ensembl"/>
        </authorList>
    </citation>
    <scope>IDENTIFICATION</scope>
</reference>
<evidence type="ECO:0000259" key="1">
    <source>
        <dbReference type="Pfam" id="PF01467"/>
    </source>
</evidence>
<dbReference type="GO" id="GO:0009435">
    <property type="term" value="P:NAD+ biosynthetic process"/>
    <property type="evidence" value="ECO:0007669"/>
    <property type="project" value="TreeGrafter"/>
</dbReference>
<evidence type="ECO:0000313" key="2">
    <source>
        <dbReference type="Ensembl" id="ENSVKKP00000009064.1"/>
    </source>
</evidence>
<sequence length="217" mass="23881">MTEVVLLACGSFNPITNMHLRLFELARDYLHETGKYKVVKGIISPVGDGYMKKGLISASHRVAMARLATESSDWVEVDDWESKQKEWQETIKQTLMFPLSALVSFPPFSPPGTSSAFSLKSGTTSGLLRGSVILCTLSGQQVPLNKDLAAHPVPTRLRRYPPGGAHDFGGQNRPLQYCGTCATVKASPSPSGIFPVYERHTFSDKHSQEGNFIFCFQ</sequence>
<dbReference type="GO" id="GO:0004515">
    <property type="term" value="F:nicotinate-nucleotide adenylyltransferase activity"/>
    <property type="evidence" value="ECO:0007669"/>
    <property type="project" value="TreeGrafter"/>
</dbReference>
<dbReference type="GO" id="GO:0000309">
    <property type="term" value="F:nicotinamide-nucleotide adenylyltransferase activity"/>
    <property type="evidence" value="ECO:0007669"/>
    <property type="project" value="TreeGrafter"/>
</dbReference>
<name>A0A8D2J9A4_VARKO</name>